<keyword evidence="1" id="KW-0547">Nucleotide-binding</keyword>
<dbReference type="PROSITE" id="PS00108">
    <property type="entry name" value="PROTEIN_KINASE_ST"/>
    <property type="match status" value="1"/>
</dbReference>
<evidence type="ECO:0000313" key="5">
    <source>
        <dbReference type="EMBL" id="ERT08560.1"/>
    </source>
</evidence>
<evidence type="ECO:0000256" key="1">
    <source>
        <dbReference type="ARBA" id="ARBA00022741"/>
    </source>
</evidence>
<evidence type="ECO:0000256" key="2">
    <source>
        <dbReference type="ARBA" id="ARBA00022840"/>
    </source>
</evidence>
<keyword evidence="6" id="KW-1185">Reference proteome</keyword>
<gene>
    <name evidence="5" type="ORF">M595_1398</name>
</gene>
<dbReference type="PATRIC" id="fig|1348334.3.peg.1363"/>
<dbReference type="SUPFAM" id="SSF56112">
    <property type="entry name" value="Protein kinase-like (PK-like)"/>
    <property type="match status" value="1"/>
</dbReference>
<evidence type="ECO:0000259" key="4">
    <source>
        <dbReference type="PROSITE" id="PS50011"/>
    </source>
</evidence>
<dbReference type="PANTHER" id="PTHR24363">
    <property type="entry name" value="SERINE/THREONINE PROTEIN KINASE"/>
    <property type="match status" value="1"/>
</dbReference>
<sequence length="463" mass="52319">MEQFIGQVLGDRYRIESLLGGQVGRRTFLAHDLQTGLSVVVKLLLFSPDFTWEYLKLFEREAEVLKSLDHPAIPQYLDDFEVEMEWGKGFAFVQTYIEAKSLLKWIESGRTFSQADTDAIAKQLLEILDYLHRRKPPVIHRDIKPSNILLGDRSGHNVGQVYLIDLGSVQTVVHGGTRTIVGTYGYMPPEQFGGHTTSASDLYALGATLIYLATGQHPDQLPQQQMRIGFENRVHLSLNMIDWLKLMTEPSVELRFQSAKQALEALENSNFRQNQLFVTKPTGSKVIVTKTEEMFEIFIPPRGFDLSLIFLIPLAIVWNSFTASLLWAMLSNFSWTGLFFALVFFTFFSIPGLSMIAYIPFSLFGVTTLRITPAKISLISKIFGVQYGQPFISHRSDITKVEISPVSYQKDSDGNPVKVHPKINIWVGVKKCTSNTINGLTPPEIDWLAHELSDWLNLPISRG</sequence>
<proteinExistence type="predicted"/>
<dbReference type="InterPro" id="IPR000719">
    <property type="entry name" value="Prot_kinase_dom"/>
</dbReference>
<dbReference type="AlphaFoldDB" id="U7QN84"/>
<keyword evidence="5" id="KW-0808">Transferase</keyword>
<dbReference type="InterPro" id="IPR008271">
    <property type="entry name" value="Ser/Thr_kinase_AS"/>
</dbReference>
<dbReference type="GO" id="GO:0004674">
    <property type="term" value="F:protein serine/threonine kinase activity"/>
    <property type="evidence" value="ECO:0007669"/>
    <property type="project" value="TreeGrafter"/>
</dbReference>
<feature type="transmembrane region" description="Helical" evidence="3">
    <location>
        <begin position="336"/>
        <end position="361"/>
    </location>
</feature>
<comment type="caution">
    <text evidence="5">The sequence shown here is derived from an EMBL/GenBank/DDBJ whole genome shotgun (WGS) entry which is preliminary data.</text>
</comment>
<dbReference type="GO" id="GO:0005524">
    <property type="term" value="F:ATP binding"/>
    <property type="evidence" value="ECO:0007669"/>
    <property type="project" value="UniProtKB-KW"/>
</dbReference>
<keyword evidence="3" id="KW-0472">Membrane</keyword>
<dbReference type="PANTHER" id="PTHR24363:SF7">
    <property type="entry name" value="SERINE_THREONINE-PROTEIN KINASE-LIKE PROTEIN E"/>
    <property type="match status" value="1"/>
</dbReference>
<keyword evidence="3" id="KW-0812">Transmembrane</keyword>
<dbReference type="Pfam" id="PF00069">
    <property type="entry name" value="Pkinase"/>
    <property type="match status" value="1"/>
</dbReference>
<dbReference type="PROSITE" id="PS50011">
    <property type="entry name" value="PROTEIN_KINASE_DOM"/>
    <property type="match status" value="1"/>
</dbReference>
<dbReference type="Proteomes" id="UP000017127">
    <property type="component" value="Unassembled WGS sequence"/>
</dbReference>
<dbReference type="InterPro" id="IPR011009">
    <property type="entry name" value="Kinase-like_dom_sf"/>
</dbReference>
<dbReference type="SMART" id="SM00220">
    <property type="entry name" value="S_TKc"/>
    <property type="match status" value="1"/>
</dbReference>
<dbReference type="CDD" id="cd14014">
    <property type="entry name" value="STKc_PknB_like"/>
    <property type="match status" value="1"/>
</dbReference>
<dbReference type="OrthoDB" id="5518868at2"/>
<name>U7QN84_9CYAN</name>
<keyword evidence="3" id="KW-1133">Transmembrane helix</keyword>
<feature type="domain" description="Protein kinase" evidence="4">
    <location>
        <begin position="13"/>
        <end position="271"/>
    </location>
</feature>
<keyword evidence="5" id="KW-0418">Kinase</keyword>
<organism evidence="5 6">
    <name type="scientific">Lyngbya aestuarii BL J</name>
    <dbReference type="NCBI Taxonomy" id="1348334"/>
    <lineage>
        <taxon>Bacteria</taxon>
        <taxon>Bacillati</taxon>
        <taxon>Cyanobacteriota</taxon>
        <taxon>Cyanophyceae</taxon>
        <taxon>Oscillatoriophycideae</taxon>
        <taxon>Oscillatoriales</taxon>
        <taxon>Microcoleaceae</taxon>
        <taxon>Lyngbya</taxon>
    </lineage>
</organism>
<feature type="transmembrane region" description="Helical" evidence="3">
    <location>
        <begin position="308"/>
        <end position="330"/>
    </location>
</feature>
<reference evidence="5 6" key="1">
    <citation type="journal article" date="2013" name="Front. Microbiol.">
        <title>Comparative genomic analyses of the cyanobacterium, Lyngbya aestuarii BL J, a powerful hydrogen producer.</title>
        <authorList>
            <person name="Kothari A."/>
            <person name="Vaughn M."/>
            <person name="Garcia-Pichel F."/>
        </authorList>
    </citation>
    <scope>NUCLEOTIDE SEQUENCE [LARGE SCALE GENOMIC DNA]</scope>
    <source>
        <strain evidence="5 6">BL J</strain>
    </source>
</reference>
<dbReference type="RefSeq" id="WP_023065153.1">
    <property type="nucleotide sequence ID" value="NZ_AUZM01000009.1"/>
</dbReference>
<evidence type="ECO:0000313" key="6">
    <source>
        <dbReference type="Proteomes" id="UP000017127"/>
    </source>
</evidence>
<dbReference type="EMBL" id="AUZM01000009">
    <property type="protein sequence ID" value="ERT08560.1"/>
    <property type="molecule type" value="Genomic_DNA"/>
</dbReference>
<evidence type="ECO:0000256" key="3">
    <source>
        <dbReference type="SAM" id="Phobius"/>
    </source>
</evidence>
<dbReference type="Gene3D" id="1.10.510.10">
    <property type="entry name" value="Transferase(Phosphotransferase) domain 1"/>
    <property type="match status" value="1"/>
</dbReference>
<keyword evidence="2" id="KW-0067">ATP-binding</keyword>
<protein>
    <submittedName>
        <fullName evidence="5">Tyrosine kinase family protein</fullName>
    </submittedName>
</protein>
<dbReference type="Gene3D" id="3.30.200.20">
    <property type="entry name" value="Phosphorylase Kinase, domain 1"/>
    <property type="match status" value="1"/>
</dbReference>
<accession>U7QN84</accession>